<feature type="region of interest" description="Disordered" evidence="1">
    <location>
        <begin position="1"/>
        <end position="50"/>
    </location>
</feature>
<name>A0A6J4TB92_9ACTN</name>
<protein>
    <submittedName>
        <fullName evidence="2">Uncharacterized protein</fullName>
    </submittedName>
</protein>
<accession>A0A6J4TB92</accession>
<dbReference type="EMBL" id="CADCVO010000516">
    <property type="protein sequence ID" value="CAA9518699.1"/>
    <property type="molecule type" value="Genomic_DNA"/>
</dbReference>
<sequence length="50" mass="4952">MIQLEEADLVDHAGSGSGFRGAHGGHPAVSGTADKPVRGGQLGAERQGVA</sequence>
<evidence type="ECO:0000313" key="2">
    <source>
        <dbReference type="EMBL" id="CAA9518699.1"/>
    </source>
</evidence>
<feature type="compositionally biased region" description="Gly residues" evidence="1">
    <location>
        <begin position="15"/>
        <end position="24"/>
    </location>
</feature>
<organism evidence="2">
    <name type="scientific">uncultured Solirubrobacteraceae bacterium</name>
    <dbReference type="NCBI Taxonomy" id="1162706"/>
    <lineage>
        <taxon>Bacteria</taxon>
        <taxon>Bacillati</taxon>
        <taxon>Actinomycetota</taxon>
        <taxon>Thermoleophilia</taxon>
        <taxon>Solirubrobacterales</taxon>
        <taxon>Solirubrobacteraceae</taxon>
        <taxon>environmental samples</taxon>
    </lineage>
</organism>
<reference evidence="2" key="1">
    <citation type="submission" date="2020-02" db="EMBL/GenBank/DDBJ databases">
        <authorList>
            <person name="Meier V. D."/>
        </authorList>
    </citation>
    <scope>NUCLEOTIDE SEQUENCE</scope>
    <source>
        <strain evidence="2">AVDCRST_MAG13</strain>
    </source>
</reference>
<gene>
    <name evidence="2" type="ORF">AVDCRST_MAG13-3234</name>
</gene>
<dbReference type="AlphaFoldDB" id="A0A6J4TB92"/>
<evidence type="ECO:0000256" key="1">
    <source>
        <dbReference type="SAM" id="MobiDB-lite"/>
    </source>
</evidence>
<proteinExistence type="predicted"/>